<evidence type="ECO:0000256" key="3">
    <source>
        <dbReference type="ARBA" id="ARBA00023125"/>
    </source>
</evidence>
<dbReference type="Pfam" id="PF03466">
    <property type="entry name" value="LysR_substrate"/>
    <property type="match status" value="1"/>
</dbReference>
<proteinExistence type="inferred from homology"/>
<protein>
    <submittedName>
        <fullName evidence="6">LysR family transcriptional regulator</fullName>
    </submittedName>
</protein>
<dbReference type="PANTHER" id="PTHR30537:SF74">
    <property type="entry name" value="HTH-TYPE TRANSCRIPTIONAL REGULATOR TRPI"/>
    <property type="match status" value="1"/>
</dbReference>
<organism evidence="6 7">
    <name type="scientific">Klebsiella pneumoniae subsp. ozaenae</name>
    <dbReference type="NCBI Taxonomy" id="574"/>
    <lineage>
        <taxon>Bacteria</taxon>
        <taxon>Pseudomonadati</taxon>
        <taxon>Pseudomonadota</taxon>
        <taxon>Gammaproteobacteria</taxon>
        <taxon>Enterobacterales</taxon>
        <taxon>Enterobacteriaceae</taxon>
        <taxon>Klebsiella/Raoultella group</taxon>
        <taxon>Klebsiella</taxon>
        <taxon>Klebsiella pneumoniae complex</taxon>
    </lineage>
</organism>
<evidence type="ECO:0000313" key="7">
    <source>
        <dbReference type="Proteomes" id="UP000254487"/>
    </source>
</evidence>
<dbReference type="PANTHER" id="PTHR30537">
    <property type="entry name" value="HTH-TYPE TRANSCRIPTIONAL REGULATOR"/>
    <property type="match status" value="1"/>
</dbReference>
<dbReference type="SUPFAM" id="SSF46785">
    <property type="entry name" value="Winged helix' DNA-binding domain"/>
    <property type="match status" value="1"/>
</dbReference>
<dbReference type="PROSITE" id="PS50931">
    <property type="entry name" value="HTH_LYSR"/>
    <property type="match status" value="1"/>
</dbReference>
<keyword evidence="4" id="KW-0804">Transcription</keyword>
<dbReference type="InterPro" id="IPR036390">
    <property type="entry name" value="WH_DNA-bd_sf"/>
</dbReference>
<comment type="similarity">
    <text evidence="1">Belongs to the LysR transcriptional regulatory family.</text>
</comment>
<dbReference type="GO" id="GO:0006351">
    <property type="term" value="P:DNA-templated transcription"/>
    <property type="evidence" value="ECO:0007669"/>
    <property type="project" value="TreeGrafter"/>
</dbReference>
<evidence type="ECO:0000256" key="4">
    <source>
        <dbReference type="ARBA" id="ARBA00023163"/>
    </source>
</evidence>
<dbReference type="AlphaFoldDB" id="A0A377ZT32"/>
<keyword evidence="2" id="KW-0805">Transcription regulation</keyword>
<name>A0A377ZT32_KLEPO</name>
<evidence type="ECO:0000256" key="1">
    <source>
        <dbReference type="ARBA" id="ARBA00009437"/>
    </source>
</evidence>
<keyword evidence="3" id="KW-0238">DNA-binding</keyword>
<dbReference type="InterPro" id="IPR036388">
    <property type="entry name" value="WH-like_DNA-bd_sf"/>
</dbReference>
<dbReference type="FunFam" id="1.10.10.10:FF:000001">
    <property type="entry name" value="LysR family transcriptional regulator"/>
    <property type="match status" value="1"/>
</dbReference>
<dbReference type="InterPro" id="IPR005119">
    <property type="entry name" value="LysR_subst-bd"/>
</dbReference>
<dbReference type="GO" id="GO:0043565">
    <property type="term" value="F:sequence-specific DNA binding"/>
    <property type="evidence" value="ECO:0007669"/>
    <property type="project" value="TreeGrafter"/>
</dbReference>
<dbReference type="SUPFAM" id="SSF53850">
    <property type="entry name" value="Periplasmic binding protein-like II"/>
    <property type="match status" value="1"/>
</dbReference>
<evidence type="ECO:0000256" key="2">
    <source>
        <dbReference type="ARBA" id="ARBA00023015"/>
    </source>
</evidence>
<feature type="domain" description="HTH lysR-type" evidence="5">
    <location>
        <begin position="8"/>
        <end position="63"/>
    </location>
</feature>
<dbReference type="Pfam" id="PF00126">
    <property type="entry name" value="HTH_1"/>
    <property type="match status" value="1"/>
</dbReference>
<dbReference type="Proteomes" id="UP000254487">
    <property type="component" value="Unassembled WGS sequence"/>
</dbReference>
<dbReference type="InterPro" id="IPR058163">
    <property type="entry name" value="LysR-type_TF_proteobact-type"/>
</dbReference>
<evidence type="ECO:0000259" key="5">
    <source>
        <dbReference type="PROSITE" id="PS50931"/>
    </source>
</evidence>
<dbReference type="PRINTS" id="PR00039">
    <property type="entry name" value="HTHLYSR"/>
</dbReference>
<gene>
    <name evidence="6" type="primary">gcvA_5</name>
    <name evidence="6" type="ORF">NCTC10313_04054</name>
</gene>
<sequence>MLEQQSILALLQTFEVTARHLSFTLAAHEMNLTQGAVSHRIRRLEMHIGFRLFIRMTRKLALTEEGKRLLATLSHSLRAINDEIEDIRDQDLRGTLHIGIAPTLAHLWLMPRLPRFQTQWPGLNLQFRVRAGVMDFNEERVDLAIYYGATRYPDLYQQRLMAESLLPVCSPRYRQQYRPLSGGDPAALVWIHACESTDVQDQFAEWRLWCQHSGQALPFDGRYYAVNNHSLAIEMALNGLGVVMGRKTLIQPLLDAGRLVALSENEAPSPFGYDLICPQENRSRRAFAPSASGWRRNAPNRILPGCACQSLTSKAGQGEAAARRCL</sequence>
<dbReference type="GO" id="GO:0003700">
    <property type="term" value="F:DNA-binding transcription factor activity"/>
    <property type="evidence" value="ECO:0007669"/>
    <property type="project" value="InterPro"/>
</dbReference>
<evidence type="ECO:0000313" key="6">
    <source>
        <dbReference type="EMBL" id="STU84634.1"/>
    </source>
</evidence>
<dbReference type="Gene3D" id="3.40.190.10">
    <property type="entry name" value="Periplasmic binding protein-like II"/>
    <property type="match status" value="2"/>
</dbReference>
<dbReference type="InterPro" id="IPR000847">
    <property type="entry name" value="LysR_HTH_N"/>
</dbReference>
<dbReference type="Gene3D" id="1.10.10.10">
    <property type="entry name" value="Winged helix-like DNA-binding domain superfamily/Winged helix DNA-binding domain"/>
    <property type="match status" value="1"/>
</dbReference>
<dbReference type="EMBL" id="UGLW01000003">
    <property type="protein sequence ID" value="STU84634.1"/>
    <property type="molecule type" value="Genomic_DNA"/>
</dbReference>
<dbReference type="CDD" id="cd08432">
    <property type="entry name" value="PBP2_GcdR_TrpI_HvrB_AmpR_like"/>
    <property type="match status" value="1"/>
</dbReference>
<dbReference type="STRING" id="1218098.GCA_001598715_03706"/>
<accession>A0A377ZT32</accession>
<reference evidence="6 7" key="1">
    <citation type="submission" date="2018-06" db="EMBL/GenBank/DDBJ databases">
        <authorList>
            <consortium name="Pathogen Informatics"/>
            <person name="Doyle S."/>
        </authorList>
    </citation>
    <scope>NUCLEOTIDE SEQUENCE [LARGE SCALE GENOMIC DNA]</scope>
    <source>
        <strain evidence="6 7">NCTC10313</strain>
    </source>
</reference>